<keyword evidence="2" id="KW-1185">Reference proteome</keyword>
<evidence type="ECO:0000313" key="2">
    <source>
        <dbReference type="Proteomes" id="UP001602322"/>
    </source>
</evidence>
<organism evidence="1 2">
    <name type="scientific">Streptomyces argenteolus</name>
    <dbReference type="NCBI Taxonomy" id="67274"/>
    <lineage>
        <taxon>Bacteria</taxon>
        <taxon>Bacillati</taxon>
        <taxon>Actinomycetota</taxon>
        <taxon>Actinomycetes</taxon>
        <taxon>Kitasatosporales</taxon>
        <taxon>Streptomycetaceae</taxon>
        <taxon>Streptomyces</taxon>
    </lineage>
</organism>
<dbReference type="Proteomes" id="UP001602322">
    <property type="component" value="Unassembled WGS sequence"/>
</dbReference>
<dbReference type="EMBL" id="JBIBEG010000004">
    <property type="protein sequence ID" value="MFF5897519.1"/>
    <property type="molecule type" value="Genomic_DNA"/>
</dbReference>
<comment type="caution">
    <text evidence="1">The sequence shown here is derived from an EMBL/GenBank/DDBJ whole genome shotgun (WGS) entry which is preliminary data.</text>
</comment>
<dbReference type="Gene3D" id="3.30.559.10">
    <property type="entry name" value="Chloramphenicol acetyltransferase-like domain"/>
    <property type="match status" value="1"/>
</dbReference>
<gene>
    <name evidence="1" type="ORF">ACFY8O_16500</name>
</gene>
<protein>
    <recommendedName>
        <fullName evidence="3">Condensation domain-containing protein</fullName>
    </recommendedName>
</protein>
<dbReference type="InterPro" id="IPR023213">
    <property type="entry name" value="CAT-like_dom_sf"/>
</dbReference>
<dbReference type="PANTHER" id="PTHR45527:SF1">
    <property type="entry name" value="FATTY ACID SYNTHASE"/>
    <property type="match status" value="1"/>
</dbReference>
<evidence type="ECO:0000313" key="1">
    <source>
        <dbReference type="EMBL" id="MFF5897519.1"/>
    </source>
</evidence>
<dbReference type="PANTHER" id="PTHR45527">
    <property type="entry name" value="NONRIBOSOMAL PEPTIDE SYNTHETASE"/>
    <property type="match status" value="1"/>
</dbReference>
<evidence type="ECO:0008006" key="3">
    <source>
        <dbReference type="Google" id="ProtNLM"/>
    </source>
</evidence>
<name>A0ABW6X707_9ACTN</name>
<dbReference type="RefSeq" id="WP_387902756.1">
    <property type="nucleotide sequence ID" value="NZ_JBIBEG010000004.1"/>
</dbReference>
<dbReference type="SUPFAM" id="SSF52777">
    <property type="entry name" value="CoA-dependent acyltransferases"/>
    <property type="match status" value="2"/>
</dbReference>
<dbReference type="Gene3D" id="3.30.559.30">
    <property type="entry name" value="Nonribosomal peptide synthetase, condensation domain"/>
    <property type="match status" value="1"/>
</dbReference>
<accession>A0ABW6X707</accession>
<proteinExistence type="predicted"/>
<sequence>MNELLPYEACYSGQASDAPATWGQQAFRDGLSRYAGTGWNRNVAVVAPLPEGTTLPGALELLAHVTSRHEGLRTEVYESPEGLRQRVRGAGTLAVGRIEGAAPADTAREAARLRALPLGTGGLPPFAASVAGPAGRPRALVLAFSHLVVDASSVRTVLDGLARPSSEPAPQPREQAAREAGELVRTGQRAAATWAREAGDTAFPFAVARAGADRSQVVQTALTSAPAAVRLKEMSAGLGADASAVLLAATAVALAAPLALDRLPLQVVTSNRHRAHARDYVGVLAQFGPLTARLDPDAGFEDTVRQVARRAMSAYNSALWAPAGLAQALTATGRSLDEVLGTTYTFNDIRAADFPPVLDHPAEPDPGRDHCLHDLPHWPYQGGRCAIAVVGGARVLQFALRADTRYVAPELTARLLPAIDAVLRRVHEKGASIRIGALGEGL</sequence>
<reference evidence="1 2" key="1">
    <citation type="submission" date="2024-10" db="EMBL/GenBank/DDBJ databases">
        <title>The Natural Products Discovery Center: Release of the First 8490 Sequenced Strains for Exploring Actinobacteria Biosynthetic Diversity.</title>
        <authorList>
            <person name="Kalkreuter E."/>
            <person name="Kautsar S.A."/>
            <person name="Yang D."/>
            <person name="Bader C.D."/>
            <person name="Teijaro C.N."/>
            <person name="Fluegel L."/>
            <person name="Davis C.M."/>
            <person name="Simpson J.R."/>
            <person name="Lauterbach L."/>
            <person name="Steele A.D."/>
            <person name="Gui C."/>
            <person name="Meng S."/>
            <person name="Li G."/>
            <person name="Viehrig K."/>
            <person name="Ye F."/>
            <person name="Su P."/>
            <person name="Kiefer A.F."/>
            <person name="Nichols A."/>
            <person name="Cepeda A.J."/>
            <person name="Yan W."/>
            <person name="Fan B."/>
            <person name="Jiang Y."/>
            <person name="Adhikari A."/>
            <person name="Zheng C.-J."/>
            <person name="Schuster L."/>
            <person name="Cowan T.M."/>
            <person name="Smanski M.J."/>
            <person name="Chevrette M.G."/>
            <person name="De Carvalho L.P.S."/>
            <person name="Shen B."/>
        </authorList>
    </citation>
    <scope>NUCLEOTIDE SEQUENCE [LARGE SCALE GENOMIC DNA]</scope>
    <source>
        <strain evidence="1 2">NPDC012540</strain>
    </source>
</reference>